<proteinExistence type="predicted"/>
<protein>
    <recommendedName>
        <fullName evidence="3">Protein containing DUF1178</fullName>
    </recommendedName>
</protein>
<organism evidence="2">
    <name type="scientific">marine sediment metagenome</name>
    <dbReference type="NCBI Taxonomy" id="412755"/>
    <lineage>
        <taxon>unclassified sequences</taxon>
        <taxon>metagenomes</taxon>
        <taxon>ecological metagenomes</taxon>
    </lineage>
</organism>
<dbReference type="Pfam" id="PF06676">
    <property type="entry name" value="DUF1178"/>
    <property type="match status" value="1"/>
</dbReference>
<gene>
    <name evidence="2" type="ORF">LCGC14_0361000</name>
</gene>
<dbReference type="InterPro" id="IPR009562">
    <property type="entry name" value="DUF1178"/>
</dbReference>
<comment type="caution">
    <text evidence="2">The sequence shown here is derived from an EMBL/GenBank/DDBJ whole genome shotgun (WGS) entry which is preliminary data.</text>
</comment>
<dbReference type="EMBL" id="LAZR01000280">
    <property type="protein sequence ID" value="KKN77330.1"/>
    <property type="molecule type" value="Genomic_DNA"/>
</dbReference>
<sequence>MIKFSLKCERDHQFESWFKSAAAFDALAQAGHLTCAICGSPEVTKGMMAPRVSTGDARTNSPKDDTKPDTAVPVLSKPQSELEKALKALRKKVESSSEYVGNNFVKEARAMHLGDAPDRSIYGEARLDEAVALIEEGIPLTPLPFRAKRSTS</sequence>
<evidence type="ECO:0000313" key="2">
    <source>
        <dbReference type="EMBL" id="KKN77330.1"/>
    </source>
</evidence>
<accession>A0A0F9T805</accession>
<reference evidence="2" key="1">
    <citation type="journal article" date="2015" name="Nature">
        <title>Complex archaea that bridge the gap between prokaryotes and eukaryotes.</title>
        <authorList>
            <person name="Spang A."/>
            <person name="Saw J.H."/>
            <person name="Jorgensen S.L."/>
            <person name="Zaremba-Niedzwiedzka K."/>
            <person name="Martijn J."/>
            <person name="Lind A.E."/>
            <person name="van Eijk R."/>
            <person name="Schleper C."/>
            <person name="Guy L."/>
            <person name="Ettema T.J."/>
        </authorList>
    </citation>
    <scope>NUCLEOTIDE SEQUENCE</scope>
</reference>
<name>A0A0F9T805_9ZZZZ</name>
<evidence type="ECO:0000256" key="1">
    <source>
        <dbReference type="SAM" id="MobiDB-lite"/>
    </source>
</evidence>
<evidence type="ECO:0008006" key="3">
    <source>
        <dbReference type="Google" id="ProtNLM"/>
    </source>
</evidence>
<dbReference type="PIRSF" id="PIRSF032131">
    <property type="entry name" value="UCP032131"/>
    <property type="match status" value="1"/>
</dbReference>
<feature type="region of interest" description="Disordered" evidence="1">
    <location>
        <begin position="47"/>
        <end position="73"/>
    </location>
</feature>
<dbReference type="AlphaFoldDB" id="A0A0F9T805"/>